<dbReference type="EMBL" id="FNIE01000004">
    <property type="protein sequence ID" value="SDN47303.1"/>
    <property type="molecule type" value="Genomic_DNA"/>
</dbReference>
<comment type="similarity">
    <text evidence="2 5">Belongs to the acyl-CoA dehydrogenase family.</text>
</comment>
<keyword evidence="10" id="KW-1185">Reference proteome</keyword>
<dbReference type="InterPro" id="IPR009100">
    <property type="entry name" value="AcylCoA_DH/oxidase_NM_dom_sf"/>
</dbReference>
<dbReference type="SUPFAM" id="SSF47203">
    <property type="entry name" value="Acyl-CoA dehydrogenase C-terminal domain-like"/>
    <property type="match status" value="1"/>
</dbReference>
<dbReference type="InterPro" id="IPR009075">
    <property type="entry name" value="AcylCo_DH/oxidase_C"/>
</dbReference>
<feature type="domain" description="Acyl-CoA dehydrogenase/oxidase C-terminal" evidence="6">
    <location>
        <begin position="288"/>
        <end position="378"/>
    </location>
</feature>
<gene>
    <name evidence="9" type="ORF">SAMN05216259_104250</name>
</gene>
<dbReference type="SUPFAM" id="SSF56645">
    <property type="entry name" value="Acyl-CoA dehydrogenase NM domain-like"/>
    <property type="match status" value="1"/>
</dbReference>
<evidence type="ECO:0000313" key="10">
    <source>
        <dbReference type="Proteomes" id="UP000199341"/>
    </source>
</evidence>
<evidence type="ECO:0000259" key="6">
    <source>
        <dbReference type="Pfam" id="PF00441"/>
    </source>
</evidence>
<evidence type="ECO:0000256" key="3">
    <source>
        <dbReference type="ARBA" id="ARBA00022630"/>
    </source>
</evidence>
<dbReference type="Gene3D" id="1.10.540.10">
    <property type="entry name" value="Acyl-CoA dehydrogenase/oxidase, N-terminal domain"/>
    <property type="match status" value="1"/>
</dbReference>
<dbReference type="InterPro" id="IPR046373">
    <property type="entry name" value="Acyl-CoA_Oxase/DH_mid-dom_sf"/>
</dbReference>
<accession>A0A1H0BP51</accession>
<dbReference type="RefSeq" id="WP_245771323.1">
    <property type="nucleotide sequence ID" value="NZ_FNIE01000004.1"/>
</dbReference>
<dbReference type="Pfam" id="PF02770">
    <property type="entry name" value="Acyl-CoA_dh_M"/>
    <property type="match status" value="1"/>
</dbReference>
<dbReference type="STRING" id="310781.SAMN05216259_104250"/>
<evidence type="ECO:0000256" key="2">
    <source>
        <dbReference type="ARBA" id="ARBA00009347"/>
    </source>
</evidence>
<protein>
    <submittedName>
        <fullName evidence="9">Acyl-CoA dehydrogenase</fullName>
    </submittedName>
</protein>
<dbReference type="Pfam" id="PF00441">
    <property type="entry name" value="Acyl-CoA_dh_1"/>
    <property type="match status" value="1"/>
</dbReference>
<evidence type="ECO:0000256" key="1">
    <source>
        <dbReference type="ARBA" id="ARBA00001974"/>
    </source>
</evidence>
<keyword evidence="3 5" id="KW-0285">Flavoprotein</keyword>
<evidence type="ECO:0000256" key="4">
    <source>
        <dbReference type="ARBA" id="ARBA00022827"/>
    </source>
</evidence>
<dbReference type="Gene3D" id="2.40.110.10">
    <property type="entry name" value="Butyryl-CoA Dehydrogenase, subunit A, domain 2"/>
    <property type="match status" value="1"/>
</dbReference>
<dbReference type="AlphaFoldDB" id="A0A1H0BP51"/>
<dbReference type="GO" id="GO:0003995">
    <property type="term" value="F:acyl-CoA dehydrogenase activity"/>
    <property type="evidence" value="ECO:0007669"/>
    <property type="project" value="TreeGrafter"/>
</dbReference>
<dbReference type="InterPro" id="IPR013786">
    <property type="entry name" value="AcylCoA_DH/ox_N"/>
</dbReference>
<evidence type="ECO:0000259" key="7">
    <source>
        <dbReference type="Pfam" id="PF02770"/>
    </source>
</evidence>
<dbReference type="InterPro" id="IPR006091">
    <property type="entry name" value="Acyl-CoA_Oxase/DH_mid-dom"/>
</dbReference>
<comment type="cofactor">
    <cofactor evidence="1 5">
        <name>FAD</name>
        <dbReference type="ChEBI" id="CHEBI:57692"/>
    </cofactor>
</comment>
<sequence length="387" mass="40127">MTDTLTDALPELDGRLAALRGAAAETAPELRAHALALDADPHDMAPHLGVEGFDLVRRLTVPERYGGRPLRIGPFTYTAGSSLQTLVWMTELARGDAGMVMAAPGPSLAGILLDHLGDEEQRAHFHRRQADGAAWAFFAVTEPGRGSDAAAMQTALGPGPGGQRLLTGTKKYIGNGARGGIGVVFARTGPGPLGIRAALVEASAPGFSTTALDTAGLRGAALGEIRLAGVPVPEEHLLARHLPATRRGLWGAVRVFTTVRPQVAALAAGTGLACLDLVRAERPGAPGLAALDSRLAGCLRLVHEAGAALDAGRDASLLSSAAKLSAVAAAREASRFAVRALGPAALVDHPLLEKWCRDVAAFEFMEGTSDIQRLHVARERVRAGGRG</sequence>
<evidence type="ECO:0000256" key="5">
    <source>
        <dbReference type="RuleBase" id="RU362125"/>
    </source>
</evidence>
<dbReference type="PANTHER" id="PTHR43884:SF12">
    <property type="entry name" value="ISOVALERYL-COA DEHYDROGENASE, MITOCHONDRIAL-RELATED"/>
    <property type="match status" value="1"/>
</dbReference>
<organism evidence="9 10">
    <name type="scientific">Actinacidiphila guanduensis</name>
    <dbReference type="NCBI Taxonomy" id="310781"/>
    <lineage>
        <taxon>Bacteria</taxon>
        <taxon>Bacillati</taxon>
        <taxon>Actinomycetota</taxon>
        <taxon>Actinomycetes</taxon>
        <taxon>Kitasatosporales</taxon>
        <taxon>Streptomycetaceae</taxon>
        <taxon>Actinacidiphila</taxon>
    </lineage>
</organism>
<evidence type="ECO:0000259" key="8">
    <source>
        <dbReference type="Pfam" id="PF02771"/>
    </source>
</evidence>
<dbReference type="Gene3D" id="1.20.140.10">
    <property type="entry name" value="Butyryl-CoA Dehydrogenase, subunit A, domain 3"/>
    <property type="match status" value="1"/>
</dbReference>
<dbReference type="InterPro" id="IPR036250">
    <property type="entry name" value="AcylCo_DH-like_C"/>
</dbReference>
<dbReference type="Pfam" id="PF02771">
    <property type="entry name" value="Acyl-CoA_dh_N"/>
    <property type="match status" value="1"/>
</dbReference>
<dbReference type="InterPro" id="IPR037069">
    <property type="entry name" value="AcylCoA_DH/ox_N_sf"/>
</dbReference>
<proteinExistence type="inferred from homology"/>
<keyword evidence="4 5" id="KW-0274">FAD</keyword>
<dbReference type="GO" id="GO:0050660">
    <property type="term" value="F:flavin adenine dinucleotide binding"/>
    <property type="evidence" value="ECO:0007669"/>
    <property type="project" value="InterPro"/>
</dbReference>
<feature type="domain" description="Acyl-CoA dehydrogenase/oxidase N-terminal" evidence="8">
    <location>
        <begin position="58"/>
        <end position="132"/>
    </location>
</feature>
<dbReference type="Proteomes" id="UP000199341">
    <property type="component" value="Unassembled WGS sequence"/>
</dbReference>
<evidence type="ECO:0000313" key="9">
    <source>
        <dbReference type="EMBL" id="SDN47303.1"/>
    </source>
</evidence>
<keyword evidence="5" id="KW-0560">Oxidoreductase</keyword>
<reference evidence="9 10" key="1">
    <citation type="submission" date="2016-10" db="EMBL/GenBank/DDBJ databases">
        <authorList>
            <person name="de Groot N.N."/>
        </authorList>
    </citation>
    <scope>NUCLEOTIDE SEQUENCE [LARGE SCALE GENOMIC DNA]</scope>
    <source>
        <strain evidence="9 10">CGMCC 4.2022</strain>
    </source>
</reference>
<feature type="domain" description="Acyl-CoA oxidase/dehydrogenase middle" evidence="7">
    <location>
        <begin position="138"/>
        <end position="229"/>
    </location>
</feature>
<name>A0A1H0BP51_9ACTN</name>
<dbReference type="PANTHER" id="PTHR43884">
    <property type="entry name" value="ACYL-COA DEHYDROGENASE"/>
    <property type="match status" value="1"/>
</dbReference>